<sequence length="237" mass="25205">MLMAMKRILGRVCVPDELDMIEHYRTPAEKTADLVVHVVGLTLAAVGGVALAVLAALYSGVGAVVATAAYALCLIAMLTVSTIYNQTRPCAARPILRRMDEAAIFLMIAGSYTPFTTQRFEGAWSIGFTILVWTVALGGVFAKLVAPRISDAFWSAVYIGFGWLAVLALKPMTETVHPIALGLLVAGGLIYTAGVFVFISPKVKFRRAIWHGFVVTGAMTHWAAVLVGVVLAPAALG</sequence>
<feature type="transmembrane region" description="Helical" evidence="6">
    <location>
        <begin position="212"/>
        <end position="236"/>
    </location>
</feature>
<evidence type="ECO:0000256" key="1">
    <source>
        <dbReference type="ARBA" id="ARBA00004141"/>
    </source>
</evidence>
<keyword evidence="5" id="KW-0479">Metal-binding</keyword>
<evidence type="ECO:0000256" key="3">
    <source>
        <dbReference type="ARBA" id="ARBA00022989"/>
    </source>
</evidence>
<comment type="subcellular location">
    <subcellularLocation>
        <location evidence="1">Membrane</location>
        <topology evidence="1">Multi-pass membrane protein</topology>
    </subcellularLocation>
</comment>
<organism evidence="7 8">
    <name type="scientific">Brevundimonas alba</name>
    <dbReference type="NCBI Taxonomy" id="74314"/>
    <lineage>
        <taxon>Bacteria</taxon>
        <taxon>Pseudomonadati</taxon>
        <taxon>Pseudomonadota</taxon>
        <taxon>Alphaproteobacteria</taxon>
        <taxon>Caulobacterales</taxon>
        <taxon>Caulobacteraceae</taxon>
        <taxon>Brevundimonas</taxon>
    </lineage>
</organism>
<dbReference type="EMBL" id="JAATJM010000001">
    <property type="protein sequence ID" value="NJC40375.1"/>
    <property type="molecule type" value="Genomic_DNA"/>
</dbReference>
<evidence type="ECO:0000256" key="6">
    <source>
        <dbReference type="SAM" id="Phobius"/>
    </source>
</evidence>
<feature type="binding site" evidence="5">
    <location>
        <position position="211"/>
    </location>
    <ligand>
        <name>Zn(2+)</name>
        <dbReference type="ChEBI" id="CHEBI:29105"/>
    </ligand>
</feature>
<dbReference type="PANTHER" id="PTHR20855:SF3">
    <property type="entry name" value="LD03007P"/>
    <property type="match status" value="1"/>
</dbReference>
<comment type="caution">
    <text evidence="7">The sequence shown here is derived from an EMBL/GenBank/DDBJ whole genome shotgun (WGS) entry which is preliminary data.</text>
</comment>
<dbReference type="Pfam" id="PF03006">
    <property type="entry name" value="HlyIII"/>
    <property type="match status" value="1"/>
</dbReference>
<keyword evidence="4 6" id="KW-0472">Membrane</keyword>
<keyword evidence="8" id="KW-1185">Reference proteome</keyword>
<feature type="transmembrane region" description="Helical" evidence="6">
    <location>
        <begin position="124"/>
        <end position="145"/>
    </location>
</feature>
<keyword evidence="5" id="KW-0862">Zinc</keyword>
<protein>
    <submittedName>
        <fullName evidence="7">Hemolysin III</fullName>
    </submittedName>
</protein>
<keyword evidence="2 6" id="KW-0812">Transmembrane</keyword>
<evidence type="ECO:0000313" key="7">
    <source>
        <dbReference type="EMBL" id="NJC40375.1"/>
    </source>
</evidence>
<feature type="transmembrane region" description="Helical" evidence="6">
    <location>
        <begin position="63"/>
        <end position="83"/>
    </location>
</feature>
<evidence type="ECO:0000256" key="4">
    <source>
        <dbReference type="ARBA" id="ARBA00023136"/>
    </source>
</evidence>
<dbReference type="InterPro" id="IPR004254">
    <property type="entry name" value="AdipoR/HlyIII-related"/>
</dbReference>
<reference evidence="7 8" key="1">
    <citation type="submission" date="2020-03" db="EMBL/GenBank/DDBJ databases">
        <title>Genomic Encyclopedia of Type Strains, Phase IV (KMG-IV): sequencing the most valuable type-strain genomes for metagenomic binning, comparative biology and taxonomic classification.</title>
        <authorList>
            <person name="Goeker M."/>
        </authorList>
    </citation>
    <scope>NUCLEOTIDE SEQUENCE [LARGE SCALE GENOMIC DNA]</scope>
    <source>
        <strain evidence="7 8">DSM 4736</strain>
    </source>
</reference>
<dbReference type="GO" id="GO:0046872">
    <property type="term" value="F:metal ion binding"/>
    <property type="evidence" value="ECO:0007669"/>
    <property type="project" value="UniProtKB-KW"/>
</dbReference>
<feature type="transmembrane region" description="Helical" evidence="6">
    <location>
        <begin position="34"/>
        <end position="57"/>
    </location>
</feature>
<dbReference type="GO" id="GO:0016020">
    <property type="term" value="C:membrane"/>
    <property type="evidence" value="ECO:0007669"/>
    <property type="project" value="UniProtKB-SubCell"/>
</dbReference>
<keyword evidence="3 6" id="KW-1133">Transmembrane helix</keyword>
<name>A0A7X5YKW2_9CAUL</name>
<accession>A0A7X5YKW2</accession>
<dbReference type="PANTHER" id="PTHR20855">
    <property type="entry name" value="ADIPOR/PROGESTIN RECEPTOR-RELATED"/>
    <property type="match status" value="1"/>
</dbReference>
<dbReference type="AlphaFoldDB" id="A0A7X5YKW2"/>
<evidence type="ECO:0000313" key="8">
    <source>
        <dbReference type="Proteomes" id="UP000587415"/>
    </source>
</evidence>
<evidence type="ECO:0000256" key="5">
    <source>
        <dbReference type="PIRSR" id="PIRSR604254-1"/>
    </source>
</evidence>
<feature type="transmembrane region" description="Helical" evidence="6">
    <location>
        <begin position="152"/>
        <end position="173"/>
    </location>
</feature>
<dbReference type="Proteomes" id="UP000587415">
    <property type="component" value="Unassembled WGS sequence"/>
</dbReference>
<dbReference type="RefSeq" id="WP_168045261.1">
    <property type="nucleotide sequence ID" value="NZ_JAATJM010000001.1"/>
</dbReference>
<feature type="transmembrane region" description="Helical" evidence="6">
    <location>
        <begin position="179"/>
        <end position="200"/>
    </location>
</feature>
<proteinExistence type="predicted"/>
<gene>
    <name evidence="7" type="ORF">GGQ87_000633</name>
</gene>
<evidence type="ECO:0000256" key="2">
    <source>
        <dbReference type="ARBA" id="ARBA00022692"/>
    </source>
</evidence>